<evidence type="ECO:0000256" key="1">
    <source>
        <dbReference type="SAM" id="MobiDB-lite"/>
    </source>
</evidence>
<proteinExistence type="predicted"/>
<protein>
    <submittedName>
        <fullName evidence="2">Uncharacterized protein</fullName>
    </submittedName>
</protein>
<name>A0AAV8PVH1_ENSVE</name>
<dbReference type="AlphaFoldDB" id="A0AAV8PVH1"/>
<gene>
    <name evidence="2" type="ORF">OPV22_033884</name>
</gene>
<sequence length="98" mass="10531">MRKTHHGKHSKPQSPSASVAILVCSSGRIAKLPYGWVSIYILTTALSLLDQWGVRSRPTGARVNNSTSLKPSLHPPPAHQSACQSSLPTAPVEHETGR</sequence>
<keyword evidence="3" id="KW-1185">Reference proteome</keyword>
<dbReference type="EMBL" id="JAQQAF010000009">
    <property type="protein sequence ID" value="KAJ8460958.1"/>
    <property type="molecule type" value="Genomic_DNA"/>
</dbReference>
<reference evidence="2 3" key="1">
    <citation type="submission" date="2022-12" db="EMBL/GenBank/DDBJ databases">
        <title>Chromosome-scale assembly of the Ensete ventricosum genome.</title>
        <authorList>
            <person name="Dussert Y."/>
            <person name="Stocks J."/>
            <person name="Wendawek A."/>
            <person name="Woldeyes F."/>
            <person name="Nichols R.A."/>
            <person name="Borrell J.S."/>
        </authorList>
    </citation>
    <scope>NUCLEOTIDE SEQUENCE [LARGE SCALE GENOMIC DNA]</scope>
    <source>
        <strain evidence="3">cv. Maze</strain>
        <tissue evidence="2">Seeds</tissue>
    </source>
</reference>
<organism evidence="2 3">
    <name type="scientific">Ensete ventricosum</name>
    <name type="common">Abyssinian banana</name>
    <name type="synonym">Musa ensete</name>
    <dbReference type="NCBI Taxonomy" id="4639"/>
    <lineage>
        <taxon>Eukaryota</taxon>
        <taxon>Viridiplantae</taxon>
        <taxon>Streptophyta</taxon>
        <taxon>Embryophyta</taxon>
        <taxon>Tracheophyta</taxon>
        <taxon>Spermatophyta</taxon>
        <taxon>Magnoliopsida</taxon>
        <taxon>Liliopsida</taxon>
        <taxon>Zingiberales</taxon>
        <taxon>Musaceae</taxon>
        <taxon>Ensete</taxon>
    </lineage>
</organism>
<comment type="caution">
    <text evidence="2">The sequence shown here is derived from an EMBL/GenBank/DDBJ whole genome shotgun (WGS) entry which is preliminary data.</text>
</comment>
<evidence type="ECO:0000313" key="3">
    <source>
        <dbReference type="Proteomes" id="UP001222027"/>
    </source>
</evidence>
<evidence type="ECO:0000313" key="2">
    <source>
        <dbReference type="EMBL" id="KAJ8460958.1"/>
    </source>
</evidence>
<feature type="region of interest" description="Disordered" evidence="1">
    <location>
        <begin position="57"/>
        <end position="98"/>
    </location>
</feature>
<accession>A0AAV8PVH1</accession>
<dbReference type="Proteomes" id="UP001222027">
    <property type="component" value="Unassembled WGS sequence"/>
</dbReference>